<evidence type="ECO:0000313" key="5">
    <source>
        <dbReference type="Proteomes" id="UP001149140"/>
    </source>
</evidence>
<dbReference type="Gene3D" id="3.30.70.360">
    <property type="match status" value="1"/>
</dbReference>
<dbReference type="Proteomes" id="UP001149140">
    <property type="component" value="Unassembled WGS sequence"/>
</dbReference>
<dbReference type="CDD" id="cd03884">
    <property type="entry name" value="M20_bAS"/>
    <property type="match status" value="1"/>
</dbReference>
<dbReference type="EMBL" id="JAPDOD010000035">
    <property type="protein sequence ID" value="MDA0164555.1"/>
    <property type="molecule type" value="Genomic_DNA"/>
</dbReference>
<dbReference type="Pfam" id="PF01546">
    <property type="entry name" value="Peptidase_M20"/>
    <property type="match status" value="1"/>
</dbReference>
<feature type="binding site" evidence="3">
    <location>
        <position position="377"/>
    </location>
    <ligand>
        <name>Zn(2+)</name>
        <dbReference type="ChEBI" id="CHEBI:29105"/>
        <label>2</label>
    </ligand>
</feature>
<protein>
    <submittedName>
        <fullName evidence="4">Zn-dependent hydrolase</fullName>
    </submittedName>
</protein>
<dbReference type="InterPro" id="IPR036264">
    <property type="entry name" value="Bact_exopeptidase_dim_dom"/>
</dbReference>
<evidence type="ECO:0000256" key="1">
    <source>
        <dbReference type="ARBA" id="ARBA00006153"/>
    </source>
</evidence>
<keyword evidence="3" id="KW-0862">Zinc</keyword>
<evidence type="ECO:0000256" key="2">
    <source>
        <dbReference type="ARBA" id="ARBA00022801"/>
    </source>
</evidence>
<dbReference type="RefSeq" id="WP_270043810.1">
    <property type="nucleotide sequence ID" value="NZ_JAPDOD010000035.1"/>
</dbReference>
<keyword evidence="5" id="KW-1185">Reference proteome</keyword>
<dbReference type="PANTHER" id="PTHR32494">
    <property type="entry name" value="ALLANTOATE DEIMINASE-RELATED"/>
    <property type="match status" value="1"/>
</dbReference>
<dbReference type="GO" id="GO:0046872">
    <property type="term" value="F:metal ion binding"/>
    <property type="evidence" value="ECO:0007669"/>
    <property type="project" value="UniProtKB-KW"/>
</dbReference>
<accession>A0A9X3N051</accession>
<evidence type="ECO:0000313" key="4">
    <source>
        <dbReference type="EMBL" id="MDA0164555.1"/>
    </source>
</evidence>
<reference evidence="4" key="1">
    <citation type="submission" date="2022-10" db="EMBL/GenBank/DDBJ databases">
        <title>The WGS of Solirubrobacter ginsenosidimutans DSM 21036.</title>
        <authorList>
            <person name="Jiang Z."/>
        </authorList>
    </citation>
    <scope>NUCLEOTIDE SEQUENCE</scope>
    <source>
        <strain evidence="4">DSM 21036</strain>
    </source>
</reference>
<sequence length="409" mass="43696">MPDFDWERPLKDLHELAELTGGPDGARRLAWSEDWRGAREWLLGKLAETDATVERDVAGNLWATIPGERDEIVVVGSHIDAVPHGGWLDGCLGILAAVEVLRAHKGSTPAVTLKLVDWADEEGARFGRSLLGSSAAAGTLDPEAVRGLKDNQGIALPDALKENGIDLDTMGAAELPEIAAYLELHIEQGPRLEEAGKPAAAVIGCFGVERHSITFTGKASHAGSTPMNLRHDAFLSAARFGLAARESAIERGGVATVGTVTADPGIPTIINRVCEVTLDQRAFTPQQLVDMLADVKAAAARIGDEEGVEVEWKRIWQIDPIPFDARLVDLAAQAVGEITGDEDPPRLPSGALHDAAEVARRYPTVMVFSSSTNGVSHSPLEDTPEDDLRIALRAYGRLYELTAGMISAP</sequence>
<feature type="binding site" evidence="3">
    <location>
        <position position="89"/>
    </location>
    <ligand>
        <name>Zn(2+)</name>
        <dbReference type="ChEBI" id="CHEBI:29105"/>
        <label>2</label>
    </ligand>
</feature>
<feature type="binding site" evidence="3">
    <location>
        <position position="122"/>
    </location>
    <ligand>
        <name>Zn(2+)</name>
        <dbReference type="ChEBI" id="CHEBI:29105"/>
        <label>2</label>
    </ligand>
</feature>
<dbReference type="InterPro" id="IPR002933">
    <property type="entry name" value="Peptidase_M20"/>
</dbReference>
<evidence type="ECO:0000256" key="3">
    <source>
        <dbReference type="PIRSR" id="PIRSR001235-1"/>
    </source>
</evidence>
<dbReference type="Gene3D" id="3.40.630.10">
    <property type="entry name" value="Zn peptidases"/>
    <property type="match status" value="1"/>
</dbReference>
<feature type="binding site" evidence="3">
    <location>
        <position position="185"/>
    </location>
    <ligand>
        <name>Zn(2+)</name>
        <dbReference type="ChEBI" id="CHEBI:29105"/>
        <label>1</label>
    </ligand>
</feature>
<feature type="binding site" evidence="3">
    <location>
        <position position="89"/>
    </location>
    <ligand>
        <name>Zn(2+)</name>
        <dbReference type="ChEBI" id="CHEBI:29105"/>
        <label>1</label>
    </ligand>
</feature>
<dbReference type="PIRSF" id="PIRSF001235">
    <property type="entry name" value="Amidase_carbamoylase"/>
    <property type="match status" value="1"/>
</dbReference>
<feature type="binding site" evidence="3">
    <location>
        <position position="78"/>
    </location>
    <ligand>
        <name>Zn(2+)</name>
        <dbReference type="ChEBI" id="CHEBI:29105"/>
        <label>1</label>
    </ligand>
</feature>
<dbReference type="NCBIfam" id="TIGR01879">
    <property type="entry name" value="hydantase"/>
    <property type="match status" value="1"/>
</dbReference>
<comment type="cofactor">
    <cofactor evidence="3">
        <name>Zn(2+)</name>
        <dbReference type="ChEBI" id="CHEBI:29105"/>
    </cofactor>
    <text evidence="3">Binds 2 Zn(2+) ions per subunit.</text>
</comment>
<dbReference type="SUPFAM" id="SSF53187">
    <property type="entry name" value="Zn-dependent exopeptidases"/>
    <property type="match status" value="1"/>
</dbReference>
<proteinExistence type="inferred from homology"/>
<comment type="caution">
    <text evidence="4">The sequence shown here is derived from an EMBL/GenBank/DDBJ whole genome shotgun (WGS) entry which is preliminary data.</text>
</comment>
<keyword evidence="2 4" id="KW-0378">Hydrolase</keyword>
<name>A0A9X3N051_9ACTN</name>
<dbReference type="SUPFAM" id="SSF55031">
    <property type="entry name" value="Bacterial exopeptidase dimerisation domain"/>
    <property type="match status" value="1"/>
</dbReference>
<comment type="similarity">
    <text evidence="1">Belongs to the peptidase M20 family.</text>
</comment>
<dbReference type="PANTHER" id="PTHR32494:SF5">
    <property type="entry name" value="ALLANTOATE AMIDOHYDROLASE"/>
    <property type="match status" value="1"/>
</dbReference>
<dbReference type="AlphaFoldDB" id="A0A9X3N051"/>
<dbReference type="GO" id="GO:0016813">
    <property type="term" value="F:hydrolase activity, acting on carbon-nitrogen (but not peptide) bonds, in linear amidines"/>
    <property type="evidence" value="ECO:0007669"/>
    <property type="project" value="InterPro"/>
</dbReference>
<gene>
    <name evidence="4" type="ORF">OM076_30075</name>
</gene>
<organism evidence="4 5">
    <name type="scientific">Solirubrobacter ginsenosidimutans</name>
    <dbReference type="NCBI Taxonomy" id="490573"/>
    <lineage>
        <taxon>Bacteria</taxon>
        <taxon>Bacillati</taxon>
        <taxon>Actinomycetota</taxon>
        <taxon>Thermoleophilia</taxon>
        <taxon>Solirubrobacterales</taxon>
        <taxon>Solirubrobacteraceae</taxon>
        <taxon>Solirubrobacter</taxon>
    </lineage>
</organism>
<keyword evidence="3" id="KW-0479">Metal-binding</keyword>
<dbReference type="InterPro" id="IPR010158">
    <property type="entry name" value="Amidase_Cbmase"/>
</dbReference>